<dbReference type="Gene3D" id="1.20.1720.10">
    <property type="entry name" value="Multidrug resistance protein D"/>
    <property type="match status" value="1"/>
</dbReference>
<dbReference type="PROSITE" id="PS50850">
    <property type="entry name" value="MFS"/>
    <property type="match status" value="1"/>
</dbReference>
<keyword evidence="8" id="KW-1185">Reference proteome</keyword>
<dbReference type="AlphaFoldDB" id="A0A9W9IP19"/>
<feature type="transmembrane region" description="Helical" evidence="5">
    <location>
        <begin position="80"/>
        <end position="103"/>
    </location>
</feature>
<organism evidence="7 8">
    <name type="scientific">Penicillium cf. viridicatum</name>
    <dbReference type="NCBI Taxonomy" id="2972119"/>
    <lineage>
        <taxon>Eukaryota</taxon>
        <taxon>Fungi</taxon>
        <taxon>Dikarya</taxon>
        <taxon>Ascomycota</taxon>
        <taxon>Pezizomycotina</taxon>
        <taxon>Eurotiomycetes</taxon>
        <taxon>Eurotiomycetidae</taxon>
        <taxon>Eurotiales</taxon>
        <taxon>Aspergillaceae</taxon>
        <taxon>Penicillium</taxon>
    </lineage>
</organism>
<sequence>MGQGPAVLDMIGDQFHVTSNGELSWYMASFSLTTGTLIPVAGRLGDMYGSKPILVGGLVTYAVWSFVAGASYFLRTSDKLFIVARALQGMGASLVLPNAVAIIGRTHPIGKRKAMVFSLFGAFAPGGYMLGALFTAIPAQFSI</sequence>
<dbReference type="SUPFAM" id="SSF103473">
    <property type="entry name" value="MFS general substrate transporter"/>
    <property type="match status" value="1"/>
</dbReference>
<reference evidence="7" key="1">
    <citation type="submission" date="2022-11" db="EMBL/GenBank/DDBJ databases">
        <authorList>
            <person name="Petersen C."/>
        </authorList>
    </citation>
    <scope>NUCLEOTIDE SEQUENCE</scope>
    <source>
        <strain evidence="7">IBT 20477</strain>
    </source>
</reference>
<dbReference type="PANTHER" id="PTHR42718">
    <property type="entry name" value="MAJOR FACILITATOR SUPERFAMILY MULTIDRUG TRANSPORTER MFSC"/>
    <property type="match status" value="1"/>
</dbReference>
<evidence type="ECO:0000256" key="5">
    <source>
        <dbReference type="SAM" id="Phobius"/>
    </source>
</evidence>
<feature type="transmembrane region" description="Helical" evidence="5">
    <location>
        <begin position="115"/>
        <end position="137"/>
    </location>
</feature>
<evidence type="ECO:0000313" key="7">
    <source>
        <dbReference type="EMBL" id="KAJ5182090.1"/>
    </source>
</evidence>
<reference evidence="7" key="2">
    <citation type="journal article" date="2023" name="IMA Fungus">
        <title>Comparative genomic study of the Penicillium genus elucidates a diverse pangenome and 15 lateral gene transfer events.</title>
        <authorList>
            <person name="Petersen C."/>
            <person name="Sorensen T."/>
            <person name="Nielsen M.R."/>
            <person name="Sondergaard T.E."/>
            <person name="Sorensen J.L."/>
            <person name="Fitzpatrick D.A."/>
            <person name="Frisvad J.C."/>
            <person name="Nielsen K.L."/>
        </authorList>
    </citation>
    <scope>NUCLEOTIDE SEQUENCE</scope>
    <source>
        <strain evidence="7">IBT 20477</strain>
    </source>
</reference>
<evidence type="ECO:0000256" key="4">
    <source>
        <dbReference type="ARBA" id="ARBA00023136"/>
    </source>
</evidence>
<dbReference type="EMBL" id="JAPQKQ010000009">
    <property type="protein sequence ID" value="KAJ5182090.1"/>
    <property type="molecule type" value="Genomic_DNA"/>
</dbReference>
<evidence type="ECO:0000256" key="3">
    <source>
        <dbReference type="ARBA" id="ARBA00022989"/>
    </source>
</evidence>
<feature type="transmembrane region" description="Helical" evidence="5">
    <location>
        <begin position="53"/>
        <end position="74"/>
    </location>
</feature>
<dbReference type="GO" id="GO:0016020">
    <property type="term" value="C:membrane"/>
    <property type="evidence" value="ECO:0007669"/>
    <property type="project" value="UniProtKB-SubCell"/>
</dbReference>
<dbReference type="InterPro" id="IPR020846">
    <property type="entry name" value="MFS_dom"/>
</dbReference>
<keyword evidence="4 5" id="KW-0472">Membrane</keyword>
<keyword evidence="3 5" id="KW-1133">Transmembrane helix</keyword>
<dbReference type="Pfam" id="PF07690">
    <property type="entry name" value="MFS_1"/>
    <property type="match status" value="1"/>
</dbReference>
<evidence type="ECO:0000313" key="8">
    <source>
        <dbReference type="Proteomes" id="UP001150942"/>
    </source>
</evidence>
<comment type="subcellular location">
    <subcellularLocation>
        <location evidence="1">Membrane</location>
        <topology evidence="1">Multi-pass membrane protein</topology>
    </subcellularLocation>
</comment>
<comment type="caution">
    <text evidence="7">The sequence shown here is derived from an EMBL/GenBank/DDBJ whole genome shotgun (WGS) entry which is preliminary data.</text>
</comment>
<dbReference type="OrthoDB" id="2428527at2759"/>
<evidence type="ECO:0000256" key="2">
    <source>
        <dbReference type="ARBA" id="ARBA00022692"/>
    </source>
</evidence>
<proteinExistence type="predicted"/>
<dbReference type="PANTHER" id="PTHR42718:SF1">
    <property type="entry name" value="LOW AFFINITY AMMONIUM TRANSPORTER"/>
    <property type="match status" value="1"/>
</dbReference>
<evidence type="ECO:0000259" key="6">
    <source>
        <dbReference type="PROSITE" id="PS50850"/>
    </source>
</evidence>
<protein>
    <submittedName>
        <fullName evidence="7">Aminotriazole resistance protein</fullName>
    </submittedName>
</protein>
<keyword evidence="2 5" id="KW-0812">Transmembrane</keyword>
<dbReference type="InterPro" id="IPR011701">
    <property type="entry name" value="MFS"/>
</dbReference>
<dbReference type="InterPro" id="IPR036259">
    <property type="entry name" value="MFS_trans_sf"/>
</dbReference>
<dbReference type="Proteomes" id="UP001150942">
    <property type="component" value="Unassembled WGS sequence"/>
</dbReference>
<name>A0A9W9IP19_9EURO</name>
<feature type="domain" description="Major facilitator superfamily (MFS) profile" evidence="6">
    <location>
        <begin position="1"/>
        <end position="143"/>
    </location>
</feature>
<accession>A0A9W9IP19</accession>
<dbReference type="GO" id="GO:0022857">
    <property type="term" value="F:transmembrane transporter activity"/>
    <property type="evidence" value="ECO:0007669"/>
    <property type="project" value="InterPro"/>
</dbReference>
<evidence type="ECO:0000256" key="1">
    <source>
        <dbReference type="ARBA" id="ARBA00004141"/>
    </source>
</evidence>
<gene>
    <name evidence="7" type="ORF">N7449_012237</name>
</gene>
<feature type="transmembrane region" description="Helical" evidence="5">
    <location>
        <begin position="23"/>
        <end position="41"/>
    </location>
</feature>